<accession>A0A166KWB9</accession>
<evidence type="ECO:0000313" key="2">
    <source>
        <dbReference type="Proteomes" id="UP000076555"/>
    </source>
</evidence>
<organism evidence="1 2">
    <name type="scientific">Nodularia spumigena CENA596</name>
    <dbReference type="NCBI Taxonomy" id="1819295"/>
    <lineage>
        <taxon>Bacteria</taxon>
        <taxon>Bacillati</taxon>
        <taxon>Cyanobacteriota</taxon>
        <taxon>Cyanophyceae</taxon>
        <taxon>Nostocales</taxon>
        <taxon>Nodulariaceae</taxon>
        <taxon>Nodularia</taxon>
    </lineage>
</organism>
<dbReference type="EMBL" id="LWAJ01000014">
    <property type="protein sequence ID" value="KZL51622.1"/>
    <property type="molecule type" value="Genomic_DNA"/>
</dbReference>
<evidence type="ECO:0000313" key="1">
    <source>
        <dbReference type="EMBL" id="KZL51622.1"/>
    </source>
</evidence>
<protein>
    <submittedName>
        <fullName evidence="1">Uncharacterized protein</fullName>
    </submittedName>
</protein>
<gene>
    <name evidence="1" type="ORF">A2T98_01165</name>
</gene>
<reference evidence="1 2" key="1">
    <citation type="submission" date="2016-04" db="EMBL/GenBank/DDBJ databases">
        <title>Draft Genome Assembly of the Bloom-forming Cyanobacterium Nodularia spumigena Strain CENA596 in Shrimp Production Ponds.</title>
        <authorList>
            <person name="Popin R.V."/>
            <person name="Rigonato J."/>
            <person name="Abreu V.A."/>
            <person name="Andreote A.P."/>
            <person name="Silveira S.B."/>
            <person name="Odebrecht C."/>
            <person name="Fiore M.F."/>
        </authorList>
    </citation>
    <scope>NUCLEOTIDE SEQUENCE [LARGE SCALE GENOMIC DNA]</scope>
    <source>
        <strain evidence="1 2">CENA596</strain>
    </source>
</reference>
<name>A0A166KWB9_NODSP</name>
<comment type="caution">
    <text evidence="1">The sequence shown here is derived from an EMBL/GenBank/DDBJ whole genome shotgun (WGS) entry which is preliminary data.</text>
</comment>
<dbReference type="Proteomes" id="UP000076555">
    <property type="component" value="Unassembled WGS sequence"/>
</dbReference>
<sequence>MKTSFWKLKVRKQAPVLGGLGYFALPVAEQPFLFGDYSPMDVHICGAIAAAFFDVIHLVYKIFIGLCHLLCITGKYTINRNCRSLAAAVIILLLKS</sequence>
<proteinExistence type="predicted"/>
<dbReference type="AlphaFoldDB" id="A0A166KWB9"/>